<comment type="subcellular location">
    <subcellularLocation>
        <location evidence="1">Target cell membrane</location>
    </subcellularLocation>
</comment>
<evidence type="ECO:0000256" key="8">
    <source>
        <dbReference type="PROSITE-ProRule" id="PRU00023"/>
    </source>
</evidence>
<dbReference type="EMBL" id="NCKU01000467">
    <property type="protein sequence ID" value="RWS15412.1"/>
    <property type="molecule type" value="Genomic_DNA"/>
</dbReference>
<organism evidence="9 10">
    <name type="scientific">Dinothrombium tinctorium</name>
    <dbReference type="NCBI Taxonomy" id="1965070"/>
    <lineage>
        <taxon>Eukaryota</taxon>
        <taxon>Metazoa</taxon>
        <taxon>Ecdysozoa</taxon>
        <taxon>Arthropoda</taxon>
        <taxon>Chelicerata</taxon>
        <taxon>Arachnida</taxon>
        <taxon>Acari</taxon>
        <taxon>Acariformes</taxon>
        <taxon>Trombidiformes</taxon>
        <taxon>Prostigmata</taxon>
        <taxon>Anystina</taxon>
        <taxon>Parasitengona</taxon>
        <taxon>Trombidioidea</taxon>
        <taxon>Trombidiidae</taxon>
        <taxon>Dinothrombium</taxon>
    </lineage>
</organism>
<feature type="repeat" description="ANK" evidence="8">
    <location>
        <begin position="33"/>
        <end position="65"/>
    </location>
</feature>
<name>A0A3S3P9Z3_9ACAR</name>
<gene>
    <name evidence="9" type="ORF">B4U79_11950</name>
</gene>
<evidence type="ECO:0000256" key="3">
    <source>
        <dbReference type="ARBA" id="ARBA00022537"/>
    </source>
</evidence>
<keyword evidence="4" id="KW-0677">Repeat</keyword>
<dbReference type="PRINTS" id="PR01415">
    <property type="entry name" value="ANKYRIN"/>
</dbReference>
<evidence type="ECO:0000256" key="7">
    <source>
        <dbReference type="ARBA" id="ARBA00023298"/>
    </source>
</evidence>
<reference evidence="9 10" key="1">
    <citation type="journal article" date="2018" name="Gigascience">
        <title>Genomes of trombidid mites reveal novel predicted allergens and laterally-transferred genes associated with secondary metabolism.</title>
        <authorList>
            <person name="Dong X."/>
            <person name="Chaisiri K."/>
            <person name="Xia D."/>
            <person name="Armstrong S.D."/>
            <person name="Fang Y."/>
            <person name="Donnelly M.J."/>
            <person name="Kadowaki T."/>
            <person name="McGarry J.W."/>
            <person name="Darby A.C."/>
            <person name="Makepeace B.L."/>
        </authorList>
    </citation>
    <scope>NUCLEOTIDE SEQUENCE [LARGE SCALE GENOMIC DNA]</scope>
    <source>
        <strain evidence="9">UoL-WK</strain>
    </source>
</reference>
<dbReference type="GO" id="GO:0044218">
    <property type="term" value="C:other organism cell membrane"/>
    <property type="evidence" value="ECO:0007669"/>
    <property type="project" value="UniProtKB-KW"/>
</dbReference>
<dbReference type="OrthoDB" id="426293at2759"/>
<dbReference type="SMART" id="SM00248">
    <property type="entry name" value="ANK"/>
    <property type="match status" value="2"/>
</dbReference>
<dbReference type="AlphaFoldDB" id="A0A3S3P9Z3"/>
<dbReference type="Gene3D" id="1.25.40.20">
    <property type="entry name" value="Ankyrin repeat-containing domain"/>
    <property type="match status" value="1"/>
</dbReference>
<dbReference type="SUPFAM" id="SSF48403">
    <property type="entry name" value="Ankyrin repeat"/>
    <property type="match status" value="1"/>
</dbReference>
<evidence type="ECO:0000256" key="4">
    <source>
        <dbReference type="ARBA" id="ARBA00022737"/>
    </source>
</evidence>
<sequence length="122" mass="13653">MSSEFVWSLKNGDLEQVQEYINQSKIDVNECVDGRMPLHYAADYGQKDIIRFLIEKGANVNALDKHGISPLLAAIWEGHTDCIKLMIEKGASIDGKTPEGLTYFEAAEKQEIKNLLKSLKAI</sequence>
<keyword evidence="2" id="KW-0268">Exocytosis</keyword>
<dbReference type="PANTHER" id="PTHR24189:SF69">
    <property type="entry name" value="MYOTROPHIN"/>
    <property type="match status" value="1"/>
</dbReference>
<comment type="caution">
    <text evidence="9">The sequence shown here is derived from an EMBL/GenBank/DDBJ whole genome shotgun (WGS) entry which is preliminary data.</text>
</comment>
<dbReference type="InterPro" id="IPR002110">
    <property type="entry name" value="Ankyrin_rpt"/>
</dbReference>
<evidence type="ECO:0000256" key="5">
    <source>
        <dbReference type="ARBA" id="ARBA00023028"/>
    </source>
</evidence>
<evidence type="ECO:0000256" key="1">
    <source>
        <dbReference type="ARBA" id="ARBA00004175"/>
    </source>
</evidence>
<dbReference type="PROSITE" id="PS50088">
    <property type="entry name" value="ANK_REPEAT"/>
    <property type="match status" value="2"/>
</dbReference>
<keyword evidence="7" id="KW-0472">Membrane</keyword>
<dbReference type="GO" id="GO:0044231">
    <property type="term" value="C:host cell presynaptic membrane"/>
    <property type="evidence" value="ECO:0007669"/>
    <property type="project" value="UniProtKB-KW"/>
</dbReference>
<dbReference type="PANTHER" id="PTHR24189">
    <property type="entry name" value="MYOTROPHIN"/>
    <property type="match status" value="1"/>
</dbReference>
<feature type="repeat" description="ANK" evidence="8">
    <location>
        <begin position="66"/>
        <end position="98"/>
    </location>
</feature>
<keyword evidence="5" id="KW-0638">Presynaptic neurotoxin</keyword>
<dbReference type="InterPro" id="IPR036770">
    <property type="entry name" value="Ankyrin_rpt-contain_sf"/>
</dbReference>
<proteinExistence type="predicted"/>
<dbReference type="PROSITE" id="PS50297">
    <property type="entry name" value="ANK_REP_REGION"/>
    <property type="match status" value="2"/>
</dbReference>
<dbReference type="GO" id="GO:0006887">
    <property type="term" value="P:exocytosis"/>
    <property type="evidence" value="ECO:0007669"/>
    <property type="project" value="UniProtKB-KW"/>
</dbReference>
<evidence type="ECO:0000256" key="2">
    <source>
        <dbReference type="ARBA" id="ARBA00022483"/>
    </source>
</evidence>
<dbReference type="GO" id="GO:2000812">
    <property type="term" value="P:regulation of barbed-end actin filament capping"/>
    <property type="evidence" value="ECO:0007669"/>
    <property type="project" value="TreeGrafter"/>
</dbReference>
<evidence type="ECO:0000256" key="6">
    <source>
        <dbReference type="ARBA" id="ARBA00023043"/>
    </source>
</evidence>
<dbReference type="STRING" id="1965070.A0A3S3P9Z3"/>
<dbReference type="InterPro" id="IPR050745">
    <property type="entry name" value="Multifunctional_regulatory"/>
</dbReference>
<keyword evidence="5" id="KW-0528">Neurotoxin</keyword>
<keyword evidence="3" id="KW-1052">Target cell membrane</keyword>
<dbReference type="Pfam" id="PF12796">
    <property type="entry name" value="Ank_2"/>
    <property type="match status" value="1"/>
</dbReference>
<dbReference type="GO" id="GO:0005737">
    <property type="term" value="C:cytoplasm"/>
    <property type="evidence" value="ECO:0007669"/>
    <property type="project" value="TreeGrafter"/>
</dbReference>
<dbReference type="GO" id="GO:0005634">
    <property type="term" value="C:nucleus"/>
    <property type="evidence" value="ECO:0007669"/>
    <property type="project" value="TreeGrafter"/>
</dbReference>
<keyword evidence="7" id="KW-1053">Target membrane</keyword>
<dbReference type="Proteomes" id="UP000285301">
    <property type="component" value="Unassembled WGS sequence"/>
</dbReference>
<protein>
    <submittedName>
        <fullName evidence="9">Uncharacterized protein</fullName>
    </submittedName>
</protein>
<evidence type="ECO:0000313" key="10">
    <source>
        <dbReference type="Proteomes" id="UP000285301"/>
    </source>
</evidence>
<keyword evidence="10" id="KW-1185">Reference proteome</keyword>
<accession>A0A3S3P9Z3</accession>
<evidence type="ECO:0000313" key="9">
    <source>
        <dbReference type="EMBL" id="RWS15412.1"/>
    </source>
</evidence>
<keyword evidence="6 8" id="KW-0040">ANK repeat</keyword>
<keyword evidence="5" id="KW-0800">Toxin</keyword>